<protein>
    <submittedName>
        <fullName evidence="2">Carboxypeptidase controlling helical cell shape</fullName>
    </submittedName>
</protein>
<sequence>MEDSWRREFIKGLIGAFSLPFFSIKEAFASKGSVLIKLPPLPLQETHIVGKEKGGRVLIVGGIHGNEPGAYKAADILRHVKVKRGELFIAPRMNFVSILANQRGYNGDMNRKFSNLSPKDPDYDKVVWLKNFIEEVKPDIVLTLHDGFGFHSLNPRFWGQCIVIDGEVYKGIELGKIARYVSKNVNKEISNRKWKIPVYNTRTFDKDTKHPEQRKSLTYYCLKNLNIPAICLETSKQMPNLETKVVFHLKMLKEFFDLYNVTIEPDFRYLISNVQKLLYPQNFYSATVCVNGRIIEISSSRKLKVPPRSTVQVIRFNGTDGTNGIFNGVNKNYREFSIRRKLSIDVKDDFKKKFNISIVVG</sequence>
<keyword evidence="3" id="KW-1185">Reference proteome</keyword>
<feature type="domain" description="D,L-carboxypeptidase peptidase" evidence="1">
    <location>
        <begin position="46"/>
        <end position="276"/>
    </location>
</feature>
<gene>
    <name evidence="2" type="ORF">SAMN06269117_1442</name>
</gene>
<evidence type="ECO:0000313" key="2">
    <source>
        <dbReference type="EMBL" id="SMO84342.1"/>
    </source>
</evidence>
<dbReference type="Proteomes" id="UP000317315">
    <property type="component" value="Unassembled WGS sequence"/>
</dbReference>
<organism evidence="2 3">
    <name type="scientific">Balnearium lithotrophicum</name>
    <dbReference type="NCBI Taxonomy" id="223788"/>
    <lineage>
        <taxon>Bacteria</taxon>
        <taxon>Pseudomonadati</taxon>
        <taxon>Aquificota</taxon>
        <taxon>Aquificia</taxon>
        <taxon>Desulfurobacteriales</taxon>
        <taxon>Desulfurobacteriaceae</taxon>
        <taxon>Balnearium</taxon>
    </lineage>
</organism>
<dbReference type="Gene3D" id="3.40.630.10">
    <property type="entry name" value="Zn peptidases"/>
    <property type="match status" value="1"/>
</dbReference>
<dbReference type="AlphaFoldDB" id="A0A521EKC2"/>
<evidence type="ECO:0000313" key="3">
    <source>
        <dbReference type="Proteomes" id="UP000317315"/>
    </source>
</evidence>
<name>A0A521EKC2_9BACT</name>
<dbReference type="SUPFAM" id="SSF53187">
    <property type="entry name" value="Zn-dependent exopeptidases"/>
    <property type="match status" value="1"/>
</dbReference>
<dbReference type="GO" id="GO:0004180">
    <property type="term" value="F:carboxypeptidase activity"/>
    <property type="evidence" value="ECO:0007669"/>
    <property type="project" value="UniProtKB-KW"/>
</dbReference>
<dbReference type="CDD" id="cd06243">
    <property type="entry name" value="M14_CP_Csd4-like"/>
    <property type="match status" value="1"/>
</dbReference>
<keyword evidence="2" id="KW-0645">Protease</keyword>
<accession>A0A521EKC2</accession>
<dbReference type="RefSeq" id="WP_142936286.1">
    <property type="nucleotide sequence ID" value="NZ_FXTM01000044.1"/>
</dbReference>
<proteinExistence type="predicted"/>
<reference evidence="2 3" key="1">
    <citation type="submission" date="2017-05" db="EMBL/GenBank/DDBJ databases">
        <authorList>
            <person name="Varghese N."/>
            <person name="Submissions S."/>
        </authorList>
    </citation>
    <scope>NUCLEOTIDE SEQUENCE [LARGE SCALE GENOMIC DNA]</scope>
    <source>
        <strain evidence="2 3">DSM 16304</strain>
    </source>
</reference>
<dbReference type="InterPro" id="IPR031489">
    <property type="entry name" value="Peptidase_M99"/>
</dbReference>
<dbReference type="Pfam" id="PF17033">
    <property type="entry name" value="Peptidase_M99"/>
    <property type="match status" value="1"/>
</dbReference>
<keyword evidence="2" id="KW-0378">Hydrolase</keyword>
<dbReference type="EMBL" id="FXTM01000044">
    <property type="protein sequence ID" value="SMO84342.1"/>
    <property type="molecule type" value="Genomic_DNA"/>
</dbReference>
<evidence type="ECO:0000259" key="1">
    <source>
        <dbReference type="Pfam" id="PF17033"/>
    </source>
</evidence>
<dbReference type="OrthoDB" id="10830at2"/>
<keyword evidence="2" id="KW-0121">Carboxypeptidase</keyword>